<dbReference type="Proteomes" id="UP000800040">
    <property type="component" value="Unassembled WGS sequence"/>
</dbReference>
<evidence type="ECO:0000313" key="2">
    <source>
        <dbReference type="EMBL" id="KAF1835624.1"/>
    </source>
</evidence>
<keyword evidence="1" id="KW-0732">Signal</keyword>
<dbReference type="AlphaFoldDB" id="A0A6A5KMP8"/>
<organism evidence="2 3">
    <name type="scientific">Decorospora gaudefroyi</name>
    <dbReference type="NCBI Taxonomy" id="184978"/>
    <lineage>
        <taxon>Eukaryota</taxon>
        <taxon>Fungi</taxon>
        <taxon>Dikarya</taxon>
        <taxon>Ascomycota</taxon>
        <taxon>Pezizomycotina</taxon>
        <taxon>Dothideomycetes</taxon>
        <taxon>Pleosporomycetidae</taxon>
        <taxon>Pleosporales</taxon>
        <taxon>Pleosporineae</taxon>
        <taxon>Pleosporaceae</taxon>
        <taxon>Decorospora</taxon>
    </lineage>
</organism>
<sequence>MVAWITVLTCLVTCLLGSTCAAPLDQAGIQLPPNNGSLEQLSVRLFFNNTSVAEPNPVNAATKYENSLQIILLKNTMKNTYYFVFWQGPSNTAVHLCGDKRFKRVAEAGPFYFTEDRISNPPFPPPLETPIKYSNWKDCWYRAARNPGTFSCGTSKINECALDPRYKEPVIDCGHVIDRRFRRVSYCEF</sequence>
<feature type="signal peptide" evidence="1">
    <location>
        <begin position="1"/>
        <end position="21"/>
    </location>
</feature>
<name>A0A6A5KMP8_9PLEO</name>
<keyword evidence="3" id="KW-1185">Reference proteome</keyword>
<accession>A0A6A5KMP8</accession>
<protein>
    <submittedName>
        <fullName evidence="2">Uncharacterized protein</fullName>
    </submittedName>
</protein>
<gene>
    <name evidence="2" type="ORF">BDW02DRAFT_522733</name>
</gene>
<evidence type="ECO:0000313" key="3">
    <source>
        <dbReference type="Proteomes" id="UP000800040"/>
    </source>
</evidence>
<feature type="chain" id="PRO_5025332558" evidence="1">
    <location>
        <begin position="22"/>
        <end position="189"/>
    </location>
</feature>
<proteinExistence type="predicted"/>
<reference evidence="2" key="1">
    <citation type="submission" date="2020-01" db="EMBL/GenBank/DDBJ databases">
        <authorList>
            <consortium name="DOE Joint Genome Institute"/>
            <person name="Haridas S."/>
            <person name="Albert R."/>
            <person name="Binder M."/>
            <person name="Bloem J."/>
            <person name="Labutti K."/>
            <person name="Salamov A."/>
            <person name="Andreopoulos B."/>
            <person name="Baker S.E."/>
            <person name="Barry K."/>
            <person name="Bills G."/>
            <person name="Bluhm B.H."/>
            <person name="Cannon C."/>
            <person name="Castanera R."/>
            <person name="Culley D.E."/>
            <person name="Daum C."/>
            <person name="Ezra D."/>
            <person name="Gonzalez J.B."/>
            <person name="Henrissat B."/>
            <person name="Kuo A."/>
            <person name="Liang C."/>
            <person name="Lipzen A."/>
            <person name="Lutzoni F."/>
            <person name="Magnuson J."/>
            <person name="Mondo S."/>
            <person name="Nolan M."/>
            <person name="Ohm R."/>
            <person name="Pangilinan J."/>
            <person name="Park H.-J."/>
            <person name="Ramirez L."/>
            <person name="Alfaro M."/>
            <person name="Sun H."/>
            <person name="Tritt A."/>
            <person name="Yoshinaga Y."/>
            <person name="Zwiers L.-H."/>
            <person name="Turgeon B.G."/>
            <person name="Goodwin S.B."/>
            <person name="Spatafora J.W."/>
            <person name="Crous P.W."/>
            <person name="Grigoriev I.V."/>
        </authorList>
    </citation>
    <scope>NUCLEOTIDE SEQUENCE</scope>
    <source>
        <strain evidence="2">P77</strain>
    </source>
</reference>
<evidence type="ECO:0000256" key="1">
    <source>
        <dbReference type="SAM" id="SignalP"/>
    </source>
</evidence>
<dbReference type="EMBL" id="ML975284">
    <property type="protein sequence ID" value="KAF1835624.1"/>
    <property type="molecule type" value="Genomic_DNA"/>
</dbReference>